<dbReference type="EMBL" id="JACGWL010000002">
    <property type="protein sequence ID" value="KAK4408420.1"/>
    <property type="molecule type" value="Genomic_DNA"/>
</dbReference>
<reference evidence="3" key="2">
    <citation type="journal article" date="2024" name="Plant">
        <title>Genomic evolution and insights into agronomic trait innovations of Sesamum species.</title>
        <authorList>
            <person name="Miao H."/>
            <person name="Wang L."/>
            <person name="Qu L."/>
            <person name="Liu H."/>
            <person name="Sun Y."/>
            <person name="Le M."/>
            <person name="Wang Q."/>
            <person name="Wei S."/>
            <person name="Zheng Y."/>
            <person name="Lin W."/>
            <person name="Duan Y."/>
            <person name="Cao H."/>
            <person name="Xiong S."/>
            <person name="Wang X."/>
            <person name="Wei L."/>
            <person name="Li C."/>
            <person name="Ma Q."/>
            <person name="Ju M."/>
            <person name="Zhao R."/>
            <person name="Li G."/>
            <person name="Mu C."/>
            <person name="Tian Q."/>
            <person name="Mei H."/>
            <person name="Zhang T."/>
            <person name="Gao T."/>
            <person name="Zhang H."/>
        </authorList>
    </citation>
    <scope>NUCLEOTIDE SEQUENCE</scope>
    <source>
        <strain evidence="3">K16</strain>
    </source>
</reference>
<keyword evidence="1" id="KW-0175">Coiled coil</keyword>
<evidence type="ECO:0000256" key="1">
    <source>
        <dbReference type="SAM" id="Coils"/>
    </source>
</evidence>
<feature type="compositionally biased region" description="Polar residues" evidence="2">
    <location>
        <begin position="489"/>
        <end position="498"/>
    </location>
</feature>
<evidence type="ECO:0000313" key="3">
    <source>
        <dbReference type="EMBL" id="KAK4408420.1"/>
    </source>
</evidence>
<accession>A0AAE1XAU9</accession>
<organism evidence="3 4">
    <name type="scientific">Sesamum angolense</name>
    <dbReference type="NCBI Taxonomy" id="2727404"/>
    <lineage>
        <taxon>Eukaryota</taxon>
        <taxon>Viridiplantae</taxon>
        <taxon>Streptophyta</taxon>
        <taxon>Embryophyta</taxon>
        <taxon>Tracheophyta</taxon>
        <taxon>Spermatophyta</taxon>
        <taxon>Magnoliopsida</taxon>
        <taxon>eudicotyledons</taxon>
        <taxon>Gunneridae</taxon>
        <taxon>Pentapetalae</taxon>
        <taxon>asterids</taxon>
        <taxon>lamiids</taxon>
        <taxon>Lamiales</taxon>
        <taxon>Pedaliaceae</taxon>
        <taxon>Sesamum</taxon>
    </lineage>
</organism>
<name>A0AAE1XAU9_9LAMI</name>
<dbReference type="PANTHER" id="PTHR31071:SF16">
    <property type="entry name" value="MYB-LIKE PROTEIN Z ISOFORM X1"/>
    <property type="match status" value="1"/>
</dbReference>
<feature type="coiled-coil region" evidence="1">
    <location>
        <begin position="313"/>
        <end position="386"/>
    </location>
</feature>
<dbReference type="PANTHER" id="PTHR31071">
    <property type="entry name" value="GB|AAF24581.1"/>
    <property type="match status" value="1"/>
</dbReference>
<sequence length="592" mass="67202">MDFGRMPRQSLNVDGKVVARKGKVRKRGCSSSSSSSLTQNYRLKRAFLVGKRGGSTTPVPMWKMMSSKSPSLKSAKAFKYLPTKDAEKSQELSVSARKLAAVLWEINGLPSSGVKREILEDKRSEIGNVGKERILESSELSSVESDPVSERMDKFGSRRRRASAGCRKLVQGDCDLGGVTSLHSFLEQHDQTQSHAQIPYRHVKSRLKDIHSGLKTSKDLLKLLSNFCCLNSTSLIFVSALKFELDRACSRLNKLIQGQKTNSRDIDVLLKQFEEEKVFLEMEERDRIHSTVPSVARDFEMEKKLRRQTQKLNEKLGRELAETKASLSRATKELESEKLARQILEQVCDELARGIGEDRAELEELKRQSQKVREEVEKEREMLQLADLLREERVQMKLSEAKYLFEEKNALVDKLTNEVDAYLKSKMGEEQGNGSPSYDNIKGLEQHLRETLNQNDDEEDEDIEGEDSADSDFHSIELNIDNISKSFRWDNTVQNGSKRNPGEGREPVSEKPEKPTIPLKPNGLLSECSTNKRENLDVFDHGGSFEFTSYSSKKDMEDEMERYNMIKDLRDHIVSGSRMALSQDMDSPGTSS</sequence>
<reference evidence="3" key="1">
    <citation type="submission" date="2020-06" db="EMBL/GenBank/DDBJ databases">
        <authorList>
            <person name="Li T."/>
            <person name="Hu X."/>
            <person name="Zhang T."/>
            <person name="Song X."/>
            <person name="Zhang H."/>
            <person name="Dai N."/>
            <person name="Sheng W."/>
            <person name="Hou X."/>
            <person name="Wei L."/>
        </authorList>
    </citation>
    <scope>NUCLEOTIDE SEQUENCE</scope>
    <source>
        <strain evidence="3">K16</strain>
        <tissue evidence="3">Leaf</tissue>
    </source>
</reference>
<protein>
    <submittedName>
        <fullName evidence="3">Uncharacterized protein</fullName>
    </submittedName>
</protein>
<feature type="region of interest" description="Disordered" evidence="2">
    <location>
        <begin position="454"/>
        <end position="474"/>
    </location>
</feature>
<evidence type="ECO:0000256" key="2">
    <source>
        <dbReference type="SAM" id="MobiDB-lite"/>
    </source>
</evidence>
<dbReference type="Proteomes" id="UP001289374">
    <property type="component" value="Unassembled WGS sequence"/>
</dbReference>
<gene>
    <name evidence="3" type="ORF">Sango_0423000</name>
</gene>
<proteinExistence type="predicted"/>
<keyword evidence="4" id="KW-1185">Reference proteome</keyword>
<feature type="compositionally biased region" description="Basic and acidic residues" evidence="2">
    <location>
        <begin position="500"/>
        <end position="514"/>
    </location>
</feature>
<feature type="region of interest" description="Disordered" evidence="2">
    <location>
        <begin position="489"/>
        <end position="527"/>
    </location>
</feature>
<evidence type="ECO:0000313" key="4">
    <source>
        <dbReference type="Proteomes" id="UP001289374"/>
    </source>
</evidence>
<comment type="caution">
    <text evidence="3">The sequence shown here is derived from an EMBL/GenBank/DDBJ whole genome shotgun (WGS) entry which is preliminary data.</text>
</comment>
<dbReference type="AlphaFoldDB" id="A0AAE1XAU9"/>
<dbReference type="InterPro" id="IPR043424">
    <property type="entry name" value="BLT-like"/>
</dbReference>
<feature type="compositionally biased region" description="Acidic residues" evidence="2">
    <location>
        <begin position="455"/>
        <end position="470"/>
    </location>
</feature>